<dbReference type="GO" id="GO:0005509">
    <property type="term" value="F:calcium ion binding"/>
    <property type="evidence" value="ECO:0007669"/>
    <property type="project" value="InterPro"/>
</dbReference>
<keyword evidence="14" id="KW-1185">Reference proteome</keyword>
<comment type="subcellular location">
    <subcellularLocation>
        <location evidence="1">Endoplasmic reticulum membrane</location>
        <topology evidence="1">Single-pass type I membrane protein</topology>
    </subcellularLocation>
</comment>
<evidence type="ECO:0000256" key="2">
    <source>
        <dbReference type="ARBA" id="ARBA00010983"/>
    </source>
</evidence>
<dbReference type="Proteomes" id="UP000215902">
    <property type="component" value="Unassembled WGS sequence"/>
</dbReference>
<evidence type="ECO:0000256" key="11">
    <source>
        <dbReference type="SAM" id="MobiDB-lite"/>
    </source>
</evidence>
<feature type="compositionally biased region" description="Basic and acidic residues" evidence="11">
    <location>
        <begin position="287"/>
        <end position="310"/>
    </location>
</feature>
<keyword evidence="9" id="KW-1015">Disulfide bond</keyword>
<dbReference type="PRINTS" id="PR00626">
    <property type="entry name" value="CALRETICULIN"/>
</dbReference>
<evidence type="ECO:0008006" key="15">
    <source>
        <dbReference type="Google" id="ProtNLM"/>
    </source>
</evidence>
<evidence type="ECO:0000256" key="9">
    <source>
        <dbReference type="PIRSR" id="PIRSR601580-3"/>
    </source>
</evidence>
<dbReference type="Gene3D" id="2.60.120.200">
    <property type="match status" value="1"/>
</dbReference>
<feature type="signal peptide" evidence="10">
    <location>
        <begin position="1"/>
        <end position="32"/>
    </location>
</feature>
<dbReference type="GO" id="GO:0051082">
    <property type="term" value="F:unfolded protein binding"/>
    <property type="evidence" value="ECO:0007669"/>
    <property type="project" value="InterPro"/>
</dbReference>
<keyword evidence="6 10" id="KW-0472">Membrane</keyword>
<evidence type="ECO:0000256" key="7">
    <source>
        <dbReference type="ARBA" id="ARBA00023186"/>
    </source>
</evidence>
<dbReference type="GO" id="GO:0006457">
    <property type="term" value="P:protein folding"/>
    <property type="evidence" value="ECO:0007669"/>
    <property type="project" value="InterPro"/>
</dbReference>
<proteinExistence type="inferred from homology"/>
<gene>
    <name evidence="13" type="ORF">BOX15_Mlig003079g5</name>
    <name evidence="12" type="ORF">BOX15_Mlig003079g6</name>
</gene>
<dbReference type="SUPFAM" id="SSF63887">
    <property type="entry name" value="P-domain of calnexin/calreticulin"/>
    <property type="match status" value="1"/>
</dbReference>
<feature type="compositionally biased region" description="Acidic residues" evidence="11">
    <location>
        <begin position="568"/>
        <end position="591"/>
    </location>
</feature>
<evidence type="ECO:0000256" key="10">
    <source>
        <dbReference type="RuleBase" id="RU362126"/>
    </source>
</evidence>
<dbReference type="EMBL" id="NIVC01004340">
    <property type="protein sequence ID" value="PAA47765.1"/>
    <property type="molecule type" value="Genomic_DNA"/>
</dbReference>
<organism evidence="12 14">
    <name type="scientific">Macrostomum lignano</name>
    <dbReference type="NCBI Taxonomy" id="282301"/>
    <lineage>
        <taxon>Eukaryota</taxon>
        <taxon>Metazoa</taxon>
        <taxon>Spiralia</taxon>
        <taxon>Lophotrochozoa</taxon>
        <taxon>Platyhelminthes</taxon>
        <taxon>Rhabditophora</taxon>
        <taxon>Macrostomorpha</taxon>
        <taxon>Macrostomida</taxon>
        <taxon>Macrostomidae</taxon>
        <taxon>Macrostomum</taxon>
    </lineage>
</organism>
<dbReference type="OrthoDB" id="6273906at2759"/>
<keyword evidence="3 10" id="KW-0812">Transmembrane</keyword>
<feature type="region of interest" description="Disordered" evidence="11">
    <location>
        <begin position="531"/>
        <end position="611"/>
    </location>
</feature>
<keyword evidence="7 10" id="KW-0143">Chaperone</keyword>
<dbReference type="Gene3D" id="2.10.250.10">
    <property type="entry name" value="Calreticulin/calnexin, P domain"/>
    <property type="match status" value="1"/>
</dbReference>
<dbReference type="InterPro" id="IPR001580">
    <property type="entry name" value="Calret/calnex"/>
</dbReference>
<evidence type="ECO:0000313" key="13">
    <source>
        <dbReference type="EMBL" id="PAA48837.1"/>
    </source>
</evidence>
<feature type="chain" id="PRO_5011807263" description="Calnexin" evidence="10">
    <location>
        <begin position="33"/>
        <end position="611"/>
    </location>
</feature>
<dbReference type="EMBL" id="NIVC01004039">
    <property type="protein sequence ID" value="PAA48837.1"/>
    <property type="molecule type" value="Genomic_DNA"/>
</dbReference>
<evidence type="ECO:0000256" key="3">
    <source>
        <dbReference type="ARBA" id="ARBA00022692"/>
    </source>
</evidence>
<dbReference type="PANTHER" id="PTHR11073:SF1">
    <property type="entry name" value="CALNEXIN 14D-RELATED"/>
    <property type="match status" value="1"/>
</dbReference>
<dbReference type="InterPro" id="IPR018124">
    <property type="entry name" value="Calret/calnex_CS"/>
</dbReference>
<protein>
    <recommendedName>
        <fullName evidence="15">Calnexin</fullName>
    </recommendedName>
</protein>
<dbReference type="AlphaFoldDB" id="A0A267DEW8"/>
<feature type="disulfide bond" evidence="9">
    <location>
        <begin position="167"/>
        <end position="201"/>
    </location>
</feature>
<comment type="similarity">
    <text evidence="2 10">Belongs to the calreticulin family.</text>
</comment>
<dbReference type="PROSITE" id="PS00804">
    <property type="entry name" value="CALRETICULIN_2"/>
    <property type="match status" value="1"/>
</dbReference>
<dbReference type="FunFam" id="2.60.120.200:FF:000011">
    <property type="entry name" value="Probable calnexin"/>
    <property type="match status" value="1"/>
</dbReference>
<feature type="region of interest" description="Disordered" evidence="11">
    <location>
        <begin position="270"/>
        <end position="315"/>
    </location>
</feature>
<feature type="region of interest" description="Disordered" evidence="11">
    <location>
        <begin position="42"/>
        <end position="61"/>
    </location>
</feature>
<dbReference type="FunFam" id="2.10.250.10:FF:000001">
    <property type="entry name" value="Calnexin homolog"/>
    <property type="match status" value="1"/>
</dbReference>
<comment type="caution">
    <text evidence="12">The sequence shown here is derived from an EMBL/GenBank/DDBJ whole genome shotgun (WGS) entry which is preliminary data.</text>
</comment>
<keyword evidence="10" id="KW-0732">Signal</keyword>
<feature type="compositionally biased region" description="Acidic residues" evidence="11">
    <location>
        <begin position="538"/>
        <end position="558"/>
    </location>
</feature>
<feature type="transmembrane region" description="Helical" evidence="10">
    <location>
        <begin position="492"/>
        <end position="514"/>
    </location>
</feature>
<evidence type="ECO:0000256" key="4">
    <source>
        <dbReference type="ARBA" id="ARBA00022824"/>
    </source>
</evidence>
<keyword evidence="4 10" id="KW-0256">Endoplasmic reticulum</keyword>
<dbReference type="InterPro" id="IPR009033">
    <property type="entry name" value="Calreticulin/calnexin_P_dom_sf"/>
</dbReference>
<name>A0A267DEW8_9PLAT</name>
<dbReference type="InterPro" id="IPR013320">
    <property type="entry name" value="ConA-like_dom_sf"/>
</dbReference>
<feature type="non-terminal residue" evidence="12">
    <location>
        <position position="1"/>
    </location>
</feature>
<accession>A0A267DEW8</accession>
<keyword evidence="5 10" id="KW-1133">Transmembrane helix</keyword>
<comment type="function">
    <text evidence="8">Calcium-binding protein that interacts with newly synthesized monoglucosylated glycoproteins in the endoplasmic reticulum. It may act in assisting protein assembly and/or in the retention within the ER of unassembled protein subunits. It seems to play a major role in the quality control apparatus of the ER by the retention of incorrectly folded proteins. Required for embryogenesis and larval development under heat and ER stress conditions. May be important for germ cell development. Involved in neuronal necrotic cell death.</text>
</comment>
<dbReference type="GO" id="GO:0005789">
    <property type="term" value="C:endoplasmic reticulum membrane"/>
    <property type="evidence" value="ECO:0007669"/>
    <property type="project" value="UniProtKB-SubCell"/>
</dbReference>
<evidence type="ECO:0000256" key="5">
    <source>
        <dbReference type="ARBA" id="ARBA00022989"/>
    </source>
</evidence>
<reference evidence="12 14" key="1">
    <citation type="submission" date="2017-06" db="EMBL/GenBank/DDBJ databases">
        <title>A platform for efficient transgenesis in Macrostomum lignano, a flatworm model organism for stem cell research.</title>
        <authorList>
            <person name="Berezikov E."/>
        </authorList>
    </citation>
    <scope>NUCLEOTIDE SEQUENCE [LARGE SCALE GENOMIC DNA]</scope>
    <source>
        <strain evidence="12">DV1</strain>
        <tissue evidence="12">Whole organism</tissue>
    </source>
</reference>
<dbReference type="SUPFAM" id="SSF49899">
    <property type="entry name" value="Concanavalin A-like lectins/glucanases"/>
    <property type="match status" value="1"/>
</dbReference>
<evidence type="ECO:0000313" key="12">
    <source>
        <dbReference type="EMBL" id="PAA47765.1"/>
    </source>
</evidence>
<dbReference type="GO" id="GO:0036503">
    <property type="term" value="P:ERAD pathway"/>
    <property type="evidence" value="ECO:0007669"/>
    <property type="project" value="TreeGrafter"/>
</dbReference>
<evidence type="ECO:0000256" key="8">
    <source>
        <dbReference type="ARBA" id="ARBA00053392"/>
    </source>
</evidence>
<evidence type="ECO:0000256" key="6">
    <source>
        <dbReference type="ARBA" id="ARBA00023136"/>
    </source>
</evidence>
<evidence type="ECO:0000256" key="1">
    <source>
        <dbReference type="ARBA" id="ARBA00004115"/>
    </source>
</evidence>
<dbReference type="STRING" id="282301.A0A267DEW8"/>
<evidence type="ECO:0000313" key="14">
    <source>
        <dbReference type="Proteomes" id="UP000215902"/>
    </source>
</evidence>
<sequence length="611" mass="67838">FIDSEVDHPNLAMKWHNSIIALLYLFCTHLHAHKPETKINKADNFKASGQPTPATAVGSKPRFAPPKLPDGAYYAQYFPGPGSPADHGLVLSQSKKDSDELADKYDGQWSVEVPDSSAIEGDYALVMKSPAKHYAISAKLDRPFVFDQPDKQFVLQYDVKFQHGMECGGAYLKLLTDSPSLNLTEFTDRTAYTIMFGPDKCGPEHKLHFILRHRCPATGNVEEKHARKPQVDLSAYFNDKRTHLYTLVVSSDNSFQVYIDQVLVNNGSLLEDLQPPVNPPPDADDSTDQKPADWDDREKIPDPKAVRPADWDESQSEFIDDAQASVPAGWLLDEPPTVPDTTAKKPADWDDDIDGAWQPAHIENPKCKDAPGCGPWTRPKVRNPLYRGQWTPPLVDNPAYRGAWRPRRIANADGFVDKQPWKFSPIGAIGFELWSVTEGVAFDNLLIVDRKPLADSFADQTWSIKRQAERQQDSALQAVFDAVRDATNDRPWIWAALLVGVVLPVVLLIAYCCCLRESSPSSKAAAAAARARRKKTDGDDDYDYDDEDDEDDDDDLVDDAAPAAAEADYYDDSDEPPELVDLDAPDDEPEAEPIGAEPSVTGPRQRTVGKA</sequence>
<dbReference type="PANTHER" id="PTHR11073">
    <property type="entry name" value="CALRETICULIN AND CALNEXIN"/>
    <property type="match status" value="1"/>
</dbReference>
<dbReference type="Pfam" id="PF00262">
    <property type="entry name" value="Calreticulin"/>
    <property type="match status" value="1"/>
</dbReference>